<evidence type="ECO:0000256" key="2">
    <source>
        <dbReference type="ARBA" id="ARBA00012169"/>
    </source>
</evidence>
<evidence type="ECO:0000259" key="7">
    <source>
        <dbReference type="PROSITE" id="PS50053"/>
    </source>
</evidence>
<dbReference type="InterPro" id="IPR000403">
    <property type="entry name" value="PI3/4_kinase_cat_dom"/>
</dbReference>
<keyword evidence="4" id="KW-0547">Nucleotide-binding</keyword>
<evidence type="ECO:0000313" key="9">
    <source>
        <dbReference type="EMBL" id="JAT49950.1"/>
    </source>
</evidence>
<dbReference type="SUPFAM" id="SSF54236">
    <property type="entry name" value="Ubiquitin-like"/>
    <property type="match status" value="2"/>
</dbReference>
<feature type="domain" description="Ubiquitin-like" evidence="7">
    <location>
        <begin position="113"/>
        <end position="190"/>
    </location>
</feature>
<dbReference type="SUPFAM" id="SSF56112">
    <property type="entry name" value="Protein kinase-like (PK-like)"/>
    <property type="match status" value="1"/>
</dbReference>
<dbReference type="Pfam" id="PF00454">
    <property type="entry name" value="PI3_PI4_kinase"/>
    <property type="match status" value="1"/>
</dbReference>
<dbReference type="InterPro" id="IPR044571">
    <property type="entry name" value="P4KG1-8"/>
</dbReference>
<feature type="domain" description="Ubiquitin-like" evidence="7">
    <location>
        <begin position="35"/>
        <end position="108"/>
    </location>
</feature>
<dbReference type="PANTHER" id="PTHR45800:SF4">
    <property type="entry name" value="PHOSPHATIDYLINOSITOL 4-KINASE GAMMA 3"/>
    <property type="match status" value="1"/>
</dbReference>
<evidence type="ECO:0000256" key="6">
    <source>
        <dbReference type="ARBA" id="ARBA00022840"/>
    </source>
</evidence>
<dbReference type="SMART" id="SM00213">
    <property type="entry name" value="UBQ"/>
    <property type="match status" value="2"/>
</dbReference>
<dbReference type="PROSITE" id="PS50290">
    <property type="entry name" value="PI3_4_KINASE_3"/>
    <property type="match status" value="1"/>
</dbReference>
<dbReference type="EMBL" id="GDJX01017986">
    <property type="protein sequence ID" value="JAT49950.1"/>
    <property type="molecule type" value="Transcribed_RNA"/>
</dbReference>
<evidence type="ECO:0000259" key="8">
    <source>
        <dbReference type="PROSITE" id="PS50290"/>
    </source>
</evidence>
<reference evidence="9" key="1">
    <citation type="submission" date="2015-07" db="EMBL/GenBank/DDBJ databases">
        <title>Transcriptome Assembly of Anthurium amnicola.</title>
        <authorList>
            <person name="Suzuki J."/>
        </authorList>
    </citation>
    <scope>NUCLEOTIDE SEQUENCE</scope>
</reference>
<proteinExistence type="inferred from homology"/>
<dbReference type="Gene3D" id="3.10.20.90">
    <property type="entry name" value="Phosphatidylinositol 3-kinase Catalytic Subunit, Chain A, domain 1"/>
    <property type="match status" value="2"/>
</dbReference>
<dbReference type="PANTHER" id="PTHR45800">
    <property type="entry name" value="PHOSPHATIDYLINOSITOL 4-KINASE GAMMA"/>
    <property type="match status" value="1"/>
</dbReference>
<protein>
    <recommendedName>
        <fullName evidence="2">1-phosphatidylinositol 4-kinase</fullName>
        <ecNumber evidence="2">2.7.1.67</ecNumber>
    </recommendedName>
</protein>
<keyword evidence="3" id="KW-0808">Transferase</keyword>
<dbReference type="InterPro" id="IPR011009">
    <property type="entry name" value="Kinase-like_dom_sf"/>
</dbReference>
<dbReference type="PROSITE" id="PS50053">
    <property type="entry name" value="UBIQUITIN_2"/>
    <property type="match status" value="2"/>
</dbReference>
<name>A0A1D1Y5N9_9ARAE</name>
<dbReference type="CDD" id="cd17039">
    <property type="entry name" value="Ubl_ubiquitin_like"/>
    <property type="match status" value="1"/>
</dbReference>
<dbReference type="Pfam" id="PF00240">
    <property type="entry name" value="ubiquitin"/>
    <property type="match status" value="2"/>
</dbReference>
<evidence type="ECO:0000256" key="5">
    <source>
        <dbReference type="ARBA" id="ARBA00022777"/>
    </source>
</evidence>
<sequence>MSSAGIALSPLAEDPALSPIRFDGSRSLHCAPESIVIYLSFSSGSPAIPLQVLASESIASVKLRIQTFKGFVVKRQKLVFDGRELARNDSMVRDYGVCDGNMLHLVIRLSDLRTIAVKTTFGREYKFHVERSRNVGYIKQQIAQTMGGFTSLGEQKLVCNGEELDDQCLIEDICDDKDAVIRLLVHKSAKVRANPVGKEFELSVEASDLSELTGFEDLQISESKQLDKYVLIEPVIVNPKAELPSVIRDLISAAFAGLKEGNSPVRTSEGSGGAYFMQDISGQKHVAVFKPIDEEPMAVNNPQGLPLSRDGEGLKSGTRVGEGALREVAAYLLDHPIVGHRSFSQKDMGFSGIPPTVMIRCLHEGFNHPQGYNSAPENVKIGSLQMFVDNIGTCEDMGPRAFPVEEVHKISVLDIRLANADRHGGNILVCKEDEGKLSLIPIDHGYCLPENFEDCTFEWLYWPQARVPYNAETIEYIRSLDAEEDIALLKFHGWELSLECARTLRISTMLLKMGVEKGLTPFSIGSIMCRETLKKKSVIEDIVDEAKESVLPESSEAAFLESVSEVMERRLNELSR</sequence>
<feature type="domain" description="PI3K/PI4K catalytic" evidence="8">
    <location>
        <begin position="261"/>
        <end position="558"/>
    </location>
</feature>
<dbReference type="GO" id="GO:0004430">
    <property type="term" value="F:1-phosphatidylinositol 4-kinase activity"/>
    <property type="evidence" value="ECO:0007669"/>
    <property type="project" value="UniProtKB-EC"/>
</dbReference>
<dbReference type="EC" id="2.7.1.67" evidence="2"/>
<keyword evidence="6" id="KW-0067">ATP-binding</keyword>
<evidence type="ECO:0000256" key="1">
    <source>
        <dbReference type="ARBA" id="ARBA00008941"/>
    </source>
</evidence>
<comment type="similarity">
    <text evidence="1">Belongs to the PI3/PI4-kinase family. Type II PI4K subfamily.</text>
</comment>
<dbReference type="InterPro" id="IPR000626">
    <property type="entry name" value="Ubiquitin-like_dom"/>
</dbReference>
<organism evidence="9">
    <name type="scientific">Anthurium amnicola</name>
    <dbReference type="NCBI Taxonomy" id="1678845"/>
    <lineage>
        <taxon>Eukaryota</taxon>
        <taxon>Viridiplantae</taxon>
        <taxon>Streptophyta</taxon>
        <taxon>Embryophyta</taxon>
        <taxon>Tracheophyta</taxon>
        <taxon>Spermatophyta</taxon>
        <taxon>Magnoliopsida</taxon>
        <taxon>Liliopsida</taxon>
        <taxon>Araceae</taxon>
        <taxon>Pothoideae</taxon>
        <taxon>Potheae</taxon>
        <taxon>Anthurium</taxon>
    </lineage>
</organism>
<keyword evidence="5 9" id="KW-0418">Kinase</keyword>
<evidence type="ECO:0000256" key="3">
    <source>
        <dbReference type="ARBA" id="ARBA00022679"/>
    </source>
</evidence>
<dbReference type="GO" id="GO:0005524">
    <property type="term" value="F:ATP binding"/>
    <property type="evidence" value="ECO:0007669"/>
    <property type="project" value="UniProtKB-KW"/>
</dbReference>
<dbReference type="InterPro" id="IPR029071">
    <property type="entry name" value="Ubiquitin-like_domsf"/>
</dbReference>
<gene>
    <name evidence="9" type="primary">At1g26270_5</name>
    <name evidence="9" type="ORF">g.112000</name>
</gene>
<evidence type="ECO:0000256" key="4">
    <source>
        <dbReference type="ARBA" id="ARBA00022741"/>
    </source>
</evidence>
<accession>A0A1D1Y5N9</accession>
<dbReference type="AlphaFoldDB" id="A0A1D1Y5N9"/>